<evidence type="ECO:0000313" key="2">
    <source>
        <dbReference type="EMBL" id="CAG8834665.1"/>
    </source>
</evidence>
<feature type="non-terminal residue" evidence="2">
    <location>
        <position position="77"/>
    </location>
</feature>
<proteinExistence type="predicted"/>
<name>A0A9N9KKB4_9GLOM</name>
<dbReference type="PANTHER" id="PTHR11006">
    <property type="entry name" value="PROTEIN ARGININE N-METHYLTRANSFERASE"/>
    <property type="match status" value="1"/>
</dbReference>
<gene>
    <name evidence="2" type="ORF">CPELLU_LOCUS21143</name>
</gene>
<evidence type="ECO:0000256" key="1">
    <source>
        <dbReference type="ARBA" id="ARBA00022691"/>
    </source>
</evidence>
<comment type="caution">
    <text evidence="2">The sequence shown here is derived from an EMBL/GenBank/DDBJ whole genome shotgun (WGS) entry which is preliminary data.</text>
</comment>
<dbReference type="GO" id="GO:0042054">
    <property type="term" value="F:histone methyltransferase activity"/>
    <property type="evidence" value="ECO:0007669"/>
    <property type="project" value="TreeGrafter"/>
</dbReference>
<keyword evidence="1" id="KW-0949">S-adenosyl-L-methionine</keyword>
<organism evidence="2 3">
    <name type="scientific">Cetraspora pellucida</name>
    <dbReference type="NCBI Taxonomy" id="1433469"/>
    <lineage>
        <taxon>Eukaryota</taxon>
        <taxon>Fungi</taxon>
        <taxon>Fungi incertae sedis</taxon>
        <taxon>Mucoromycota</taxon>
        <taxon>Glomeromycotina</taxon>
        <taxon>Glomeromycetes</taxon>
        <taxon>Diversisporales</taxon>
        <taxon>Gigasporaceae</taxon>
        <taxon>Cetraspora</taxon>
    </lineage>
</organism>
<dbReference type="SUPFAM" id="SSF53335">
    <property type="entry name" value="S-adenosyl-L-methionine-dependent methyltransferases"/>
    <property type="match status" value="1"/>
</dbReference>
<dbReference type="PANTHER" id="PTHR11006:SF53">
    <property type="entry name" value="PROTEIN ARGININE N-METHYLTRANSFERASE 3"/>
    <property type="match status" value="1"/>
</dbReference>
<dbReference type="GO" id="GO:0016274">
    <property type="term" value="F:protein-arginine N-methyltransferase activity"/>
    <property type="evidence" value="ECO:0007669"/>
    <property type="project" value="InterPro"/>
</dbReference>
<reference evidence="2" key="1">
    <citation type="submission" date="2021-06" db="EMBL/GenBank/DDBJ databases">
        <authorList>
            <person name="Kallberg Y."/>
            <person name="Tangrot J."/>
            <person name="Rosling A."/>
        </authorList>
    </citation>
    <scope>NUCLEOTIDE SEQUENCE</scope>
    <source>
        <strain evidence="2">FL966</strain>
    </source>
</reference>
<dbReference type="InterPro" id="IPR025799">
    <property type="entry name" value="Arg_MeTrfase"/>
</dbReference>
<dbReference type="AlphaFoldDB" id="A0A9N9KKB4"/>
<dbReference type="OrthoDB" id="7848332at2759"/>
<evidence type="ECO:0000313" key="3">
    <source>
        <dbReference type="Proteomes" id="UP000789759"/>
    </source>
</evidence>
<sequence length="77" mass="8454">LFKDKVVLDIGCGTCILSMFAAKAGASKGMLDSLIVARDRLLAPDGIIAPSHCRLLFAAIEDDELFNDTFNFWNDVY</sequence>
<keyword evidence="3" id="KW-1185">Reference proteome</keyword>
<feature type="non-terminal residue" evidence="2">
    <location>
        <position position="1"/>
    </location>
</feature>
<dbReference type="GO" id="GO:0005634">
    <property type="term" value="C:nucleus"/>
    <property type="evidence" value="ECO:0007669"/>
    <property type="project" value="TreeGrafter"/>
</dbReference>
<accession>A0A9N9KKB4</accession>
<dbReference type="Gene3D" id="3.40.50.150">
    <property type="entry name" value="Vaccinia Virus protein VP39"/>
    <property type="match status" value="1"/>
</dbReference>
<protein>
    <submittedName>
        <fullName evidence="2">9418_t:CDS:1</fullName>
    </submittedName>
</protein>
<dbReference type="EMBL" id="CAJVQA010074046">
    <property type="protein sequence ID" value="CAG8834665.1"/>
    <property type="molecule type" value="Genomic_DNA"/>
</dbReference>
<dbReference type="Proteomes" id="UP000789759">
    <property type="component" value="Unassembled WGS sequence"/>
</dbReference>
<dbReference type="InterPro" id="IPR029063">
    <property type="entry name" value="SAM-dependent_MTases_sf"/>
</dbReference>